<dbReference type="EMBL" id="CVRI01000002">
    <property type="protein sequence ID" value="CRK86998.1"/>
    <property type="molecule type" value="Genomic_DNA"/>
</dbReference>
<sequence length="144" mass="17110">MMMPSTSSSLLYFSFKITQKKEGMKCEYFHSLSVPAEEKRREGNKIRYLMVFRTEKKKSGKPYRNLKPTTQDCKHFFPTIHPHDYALNLFSFWLLRLVLPLIFSFKNINSIARFFLVCLLYSKEFYGSQKDLYEASHAQQLNDI</sequence>
<evidence type="ECO:0000313" key="2">
    <source>
        <dbReference type="Proteomes" id="UP000183832"/>
    </source>
</evidence>
<keyword evidence="2" id="KW-1185">Reference proteome</keyword>
<accession>A0A1J1HKK7</accession>
<dbReference type="AlphaFoldDB" id="A0A1J1HKK7"/>
<dbReference type="Proteomes" id="UP000183832">
    <property type="component" value="Unassembled WGS sequence"/>
</dbReference>
<gene>
    <name evidence="1" type="ORF">CLUMA_CG000811</name>
</gene>
<evidence type="ECO:0000313" key="1">
    <source>
        <dbReference type="EMBL" id="CRK86998.1"/>
    </source>
</evidence>
<organism evidence="1 2">
    <name type="scientific">Clunio marinus</name>
    <dbReference type="NCBI Taxonomy" id="568069"/>
    <lineage>
        <taxon>Eukaryota</taxon>
        <taxon>Metazoa</taxon>
        <taxon>Ecdysozoa</taxon>
        <taxon>Arthropoda</taxon>
        <taxon>Hexapoda</taxon>
        <taxon>Insecta</taxon>
        <taxon>Pterygota</taxon>
        <taxon>Neoptera</taxon>
        <taxon>Endopterygota</taxon>
        <taxon>Diptera</taxon>
        <taxon>Nematocera</taxon>
        <taxon>Chironomoidea</taxon>
        <taxon>Chironomidae</taxon>
        <taxon>Clunio</taxon>
    </lineage>
</organism>
<proteinExistence type="predicted"/>
<name>A0A1J1HKK7_9DIPT</name>
<protein>
    <submittedName>
        <fullName evidence="1">CLUMA_CG000811, isoform A</fullName>
    </submittedName>
</protein>
<reference evidence="1 2" key="1">
    <citation type="submission" date="2015-04" db="EMBL/GenBank/DDBJ databases">
        <authorList>
            <person name="Syromyatnikov M.Y."/>
            <person name="Popov V.N."/>
        </authorList>
    </citation>
    <scope>NUCLEOTIDE SEQUENCE [LARGE SCALE GENOMIC DNA]</scope>
</reference>